<evidence type="ECO:0000256" key="1">
    <source>
        <dbReference type="SAM" id="MobiDB-lite"/>
    </source>
</evidence>
<proteinExistence type="predicted"/>
<name>A0AAP0NMR7_9MAGN</name>
<dbReference type="PANTHER" id="PTHR35321">
    <property type="entry name" value="OS02G0753200 PROTEIN"/>
    <property type="match status" value="1"/>
</dbReference>
<protein>
    <submittedName>
        <fullName evidence="2">Uncharacterized protein</fullName>
    </submittedName>
</protein>
<reference evidence="2 3" key="1">
    <citation type="submission" date="2024-01" db="EMBL/GenBank/DDBJ databases">
        <title>Genome assemblies of Stephania.</title>
        <authorList>
            <person name="Yang L."/>
        </authorList>
    </citation>
    <scope>NUCLEOTIDE SEQUENCE [LARGE SCALE GENOMIC DNA]</scope>
    <source>
        <strain evidence="2">JXDWG</strain>
        <tissue evidence="2">Leaf</tissue>
    </source>
</reference>
<keyword evidence="3" id="KW-1185">Reference proteome</keyword>
<comment type="caution">
    <text evidence="2">The sequence shown here is derived from an EMBL/GenBank/DDBJ whole genome shotgun (WGS) entry which is preliminary data.</text>
</comment>
<evidence type="ECO:0000313" key="3">
    <source>
        <dbReference type="Proteomes" id="UP001419268"/>
    </source>
</evidence>
<gene>
    <name evidence="2" type="ORF">Scep_019293</name>
</gene>
<dbReference type="Proteomes" id="UP001419268">
    <property type="component" value="Unassembled WGS sequence"/>
</dbReference>
<dbReference type="PANTHER" id="PTHR35321:SF1">
    <property type="entry name" value="OS02G0753200 PROTEIN"/>
    <property type="match status" value="1"/>
</dbReference>
<accession>A0AAP0NMR7</accession>
<organism evidence="2 3">
    <name type="scientific">Stephania cephalantha</name>
    <dbReference type="NCBI Taxonomy" id="152367"/>
    <lineage>
        <taxon>Eukaryota</taxon>
        <taxon>Viridiplantae</taxon>
        <taxon>Streptophyta</taxon>
        <taxon>Embryophyta</taxon>
        <taxon>Tracheophyta</taxon>
        <taxon>Spermatophyta</taxon>
        <taxon>Magnoliopsida</taxon>
        <taxon>Ranunculales</taxon>
        <taxon>Menispermaceae</taxon>
        <taxon>Menispermoideae</taxon>
        <taxon>Cissampelideae</taxon>
        <taxon>Stephania</taxon>
    </lineage>
</organism>
<dbReference type="InterPro" id="IPR040306">
    <property type="entry name" value="Os02g0753200-like"/>
</dbReference>
<feature type="region of interest" description="Disordered" evidence="1">
    <location>
        <begin position="1"/>
        <end position="49"/>
    </location>
</feature>
<dbReference type="AlphaFoldDB" id="A0AAP0NMR7"/>
<evidence type="ECO:0000313" key="2">
    <source>
        <dbReference type="EMBL" id="KAK9111774.1"/>
    </source>
</evidence>
<sequence>MSIALLQDYSSEEEQEKERVAVALSDKEDEEEDEKAHIQTKSYKPFDFPKPSTDSILPSALDAFSEAKAELVGIRDRVRCDIDGNATSTFAARHMKGNPATTVGEGNRDISRI</sequence>
<dbReference type="EMBL" id="JBBNAG010000008">
    <property type="protein sequence ID" value="KAK9111774.1"/>
    <property type="molecule type" value="Genomic_DNA"/>
</dbReference>